<evidence type="ECO:0000313" key="3">
    <source>
        <dbReference type="EMBL" id="ABM28720.1"/>
    </source>
</evidence>
<feature type="binding site" evidence="2">
    <location>
        <position position="228"/>
    </location>
    <ligand>
        <name>Co(2+)</name>
        <dbReference type="ChEBI" id="CHEBI:48828"/>
    </ligand>
</feature>
<dbReference type="GO" id="GO:0016852">
    <property type="term" value="F:sirohydrochlorin cobaltochelatase activity"/>
    <property type="evidence" value="ECO:0007669"/>
    <property type="project" value="InterPro"/>
</dbReference>
<evidence type="ECO:0000256" key="1">
    <source>
        <dbReference type="PIRSR" id="PIRSR033579-1"/>
    </source>
</evidence>
<dbReference type="EMBL" id="CP000527">
    <property type="protein sequence ID" value="ABM28720.1"/>
    <property type="molecule type" value="Genomic_DNA"/>
</dbReference>
<organism evidence="3 4">
    <name type="scientific">Nitratidesulfovibrio vulgaris (strain DP4)</name>
    <name type="common">Desulfovibrio vulgaris</name>
    <dbReference type="NCBI Taxonomy" id="391774"/>
    <lineage>
        <taxon>Bacteria</taxon>
        <taxon>Pseudomonadati</taxon>
        <taxon>Thermodesulfobacteriota</taxon>
        <taxon>Desulfovibrionia</taxon>
        <taxon>Desulfovibrionales</taxon>
        <taxon>Desulfovibrionaceae</taxon>
        <taxon>Nitratidesulfovibrio</taxon>
    </lineage>
</organism>
<dbReference type="Proteomes" id="UP000009173">
    <property type="component" value="Chromosome"/>
</dbReference>
<feature type="binding site" evidence="2">
    <location>
        <position position="166"/>
    </location>
    <ligand>
        <name>Co(2+)</name>
        <dbReference type="ChEBI" id="CHEBI:48828"/>
    </ligand>
</feature>
<dbReference type="CDD" id="cd03413">
    <property type="entry name" value="CbiK_C"/>
    <property type="match status" value="1"/>
</dbReference>
<evidence type="ECO:0000313" key="4">
    <source>
        <dbReference type="Proteomes" id="UP000009173"/>
    </source>
</evidence>
<reference evidence="4" key="1">
    <citation type="journal article" date="2009" name="Environ. Microbiol.">
        <title>Contribution of mobile genetic elements to Desulfovibrio vulgaris genome plasticity.</title>
        <authorList>
            <person name="Walker C.B."/>
            <person name="Stolyar S."/>
            <person name="Chivian D."/>
            <person name="Pinel N."/>
            <person name="Gabster J.A."/>
            <person name="Dehal P.S."/>
            <person name="He Z."/>
            <person name="Yang Z.K."/>
            <person name="Yen H.C."/>
            <person name="Zhou J."/>
            <person name="Wall J.D."/>
            <person name="Hazen T.C."/>
            <person name="Arkin A.P."/>
            <person name="Stahl D.A."/>
        </authorList>
    </citation>
    <scope>NUCLEOTIDE SEQUENCE [LARGE SCALE GENOMIC DNA]</scope>
    <source>
        <strain evidence="4">DP4</strain>
    </source>
</reference>
<dbReference type="RefSeq" id="WP_011792427.1">
    <property type="nucleotide sequence ID" value="NC_008751.1"/>
</dbReference>
<dbReference type="HOGENOM" id="CLU_036584_1_1_7"/>
<proteinExistence type="predicted"/>
<dbReference type="InterPro" id="IPR010388">
    <property type="entry name" value="Anaerobic_Co-chelatase"/>
</dbReference>
<dbReference type="Pfam" id="PF06180">
    <property type="entry name" value="CbiK"/>
    <property type="match status" value="1"/>
</dbReference>
<name>A0A0H3A9A8_NITV4</name>
<dbReference type="GO" id="GO:0046872">
    <property type="term" value="F:metal ion binding"/>
    <property type="evidence" value="ECO:0007669"/>
    <property type="project" value="UniProtKB-KW"/>
</dbReference>
<feature type="active site" description="Proton acceptor" evidence="1">
    <location>
        <position position="166"/>
    </location>
</feature>
<dbReference type="Gene3D" id="3.40.50.1400">
    <property type="match status" value="2"/>
</dbReference>
<evidence type="ECO:0000256" key="2">
    <source>
        <dbReference type="PIRSR" id="PIRSR033579-3"/>
    </source>
</evidence>
<dbReference type="CDD" id="cd03412">
    <property type="entry name" value="CbiK_N"/>
    <property type="match status" value="1"/>
</dbReference>
<dbReference type="GO" id="GO:0019251">
    <property type="term" value="P:anaerobic cobalamin biosynthetic process"/>
    <property type="evidence" value="ECO:0007669"/>
    <property type="project" value="InterPro"/>
</dbReference>
<keyword evidence="2" id="KW-0170">Cobalt</keyword>
<protein>
    <submittedName>
        <fullName evidence="3">Anaerobic cobalt chelatase</fullName>
    </submittedName>
</protein>
<dbReference type="AlphaFoldDB" id="A0A0H3A9A8"/>
<accession>A0A0H3A9A8</accession>
<dbReference type="PIRSF" id="PIRSF033579">
    <property type="entry name" value="Anaer_Co_chel"/>
    <property type="match status" value="1"/>
</dbReference>
<keyword evidence="2" id="KW-0479">Metal-binding</keyword>
<dbReference type="KEGG" id="dvl:Dvul_1703"/>
<dbReference type="SUPFAM" id="SSF53800">
    <property type="entry name" value="Chelatase"/>
    <property type="match status" value="1"/>
</dbReference>
<gene>
    <name evidence="3" type="ordered locus">Dvul_1703</name>
</gene>
<sequence length="282" mass="30809">MVPPRWGSLDSLKPQQHLPMTKKGILLAAFGSGNRQGESTLRLFDERVRERFPGVPVRWAFTSVIMRRRLAAARKKTDSVLKALQKMWFEKYTHVAVQSLHIIPGAEYGDLVADVEAMRRDDGFTAATVGAPLLAGSGDMERSAAALLAHLPAGRKPDEAVVFMGHGTRHPAESSYEALAALVRRVDPHVHIGTMGGSRTLDHILPELQQGGVKGVWLMPLLSVVGRHATEDMAGTDPESWKSRLEAAGLRCIPVLRGTAEYEGFVDIWLDHLTAAVSALDD</sequence>